<feature type="domain" description="Neurotransmitter-gated ion-channel transmembrane" evidence="8">
    <location>
        <begin position="74"/>
        <end position="184"/>
    </location>
</feature>
<accession>A0A915PDD2</accession>
<dbReference type="SUPFAM" id="SSF90112">
    <property type="entry name" value="Neurotransmitter-gated ion-channel transmembrane pore"/>
    <property type="match status" value="1"/>
</dbReference>
<dbReference type="FunFam" id="1.20.58.390:FF:000076">
    <property type="entry name" value="Glutamate-gated chloride channel, putative"/>
    <property type="match status" value="1"/>
</dbReference>
<keyword evidence="3" id="KW-0813">Transport</keyword>
<dbReference type="Gene3D" id="1.20.58.390">
    <property type="entry name" value="Neurotransmitter-gated ion-channel transmembrane domain"/>
    <property type="match status" value="1"/>
</dbReference>
<dbReference type="InterPro" id="IPR006028">
    <property type="entry name" value="GABAA/Glycine_rcpt"/>
</dbReference>
<dbReference type="InterPro" id="IPR006029">
    <property type="entry name" value="Neurotrans-gated_channel_TM"/>
</dbReference>
<feature type="transmembrane region" description="Helical" evidence="7">
    <location>
        <begin position="71"/>
        <end position="90"/>
    </location>
</feature>
<dbReference type="PRINTS" id="PR00253">
    <property type="entry name" value="GABAARECEPTR"/>
</dbReference>
<evidence type="ECO:0000256" key="1">
    <source>
        <dbReference type="ARBA" id="ARBA00004141"/>
    </source>
</evidence>
<keyword evidence="9" id="KW-1185">Reference proteome</keyword>
<dbReference type="InterPro" id="IPR038050">
    <property type="entry name" value="Neuro_actylchol_rec"/>
</dbReference>
<evidence type="ECO:0000313" key="9">
    <source>
        <dbReference type="Proteomes" id="UP000887581"/>
    </source>
</evidence>
<feature type="transmembrane region" description="Helical" evidence="7">
    <location>
        <begin position="97"/>
        <end position="114"/>
    </location>
</feature>
<keyword evidence="6" id="KW-0407">Ion channel</keyword>
<comment type="subcellular location">
    <subcellularLocation>
        <location evidence="2">Cell membrane</location>
    </subcellularLocation>
    <subcellularLocation>
        <location evidence="1">Membrane</location>
        <topology evidence="1">Multi-pass membrane protein</topology>
    </subcellularLocation>
</comment>
<dbReference type="WBParaSite" id="sdigi.contig1167.g10245.t1">
    <property type="protein sequence ID" value="sdigi.contig1167.g10245.t1"/>
    <property type="gene ID" value="sdigi.contig1167.g10245"/>
</dbReference>
<protein>
    <submittedName>
        <fullName evidence="10">Neurotransmitter-gated ion-channel transmembrane domain-containing protein</fullName>
    </submittedName>
</protein>
<dbReference type="GO" id="GO:0005886">
    <property type="term" value="C:plasma membrane"/>
    <property type="evidence" value="ECO:0007669"/>
    <property type="project" value="UniProtKB-SubCell"/>
</dbReference>
<evidence type="ECO:0000256" key="5">
    <source>
        <dbReference type="ARBA" id="ARBA00023065"/>
    </source>
</evidence>
<evidence type="ECO:0000259" key="8">
    <source>
        <dbReference type="Pfam" id="PF02932"/>
    </source>
</evidence>
<keyword evidence="5" id="KW-0406">Ion transport</keyword>
<keyword evidence="7" id="KW-1133">Transmembrane helix</keyword>
<dbReference type="GO" id="GO:0005230">
    <property type="term" value="F:extracellular ligand-gated monoatomic ion channel activity"/>
    <property type="evidence" value="ECO:0007669"/>
    <property type="project" value="InterPro"/>
</dbReference>
<dbReference type="AlphaFoldDB" id="A0A915PDD2"/>
<dbReference type="GO" id="GO:0004888">
    <property type="term" value="F:transmembrane signaling receptor activity"/>
    <property type="evidence" value="ECO:0007669"/>
    <property type="project" value="InterPro"/>
</dbReference>
<dbReference type="InterPro" id="IPR006201">
    <property type="entry name" value="Neur_channel"/>
</dbReference>
<evidence type="ECO:0000256" key="3">
    <source>
        <dbReference type="ARBA" id="ARBA00022448"/>
    </source>
</evidence>
<feature type="transmembrane region" description="Helical" evidence="7">
    <location>
        <begin position="129"/>
        <end position="151"/>
    </location>
</feature>
<dbReference type="Gene3D" id="2.70.170.10">
    <property type="entry name" value="Neurotransmitter-gated ion-channel ligand-binding domain"/>
    <property type="match status" value="1"/>
</dbReference>
<evidence type="ECO:0000256" key="6">
    <source>
        <dbReference type="ARBA" id="ARBA00023303"/>
    </source>
</evidence>
<evidence type="ECO:0000256" key="7">
    <source>
        <dbReference type="SAM" id="Phobius"/>
    </source>
</evidence>
<feature type="transmembrane region" description="Helical" evidence="7">
    <location>
        <begin position="253"/>
        <end position="276"/>
    </location>
</feature>
<dbReference type="InterPro" id="IPR036719">
    <property type="entry name" value="Neuro-gated_channel_TM_sf"/>
</dbReference>
<dbReference type="PANTHER" id="PTHR18945">
    <property type="entry name" value="NEUROTRANSMITTER GATED ION CHANNEL"/>
    <property type="match status" value="1"/>
</dbReference>
<evidence type="ECO:0000256" key="2">
    <source>
        <dbReference type="ARBA" id="ARBA00004236"/>
    </source>
</evidence>
<keyword evidence="4" id="KW-1003">Cell membrane</keyword>
<name>A0A915PDD2_9BILA</name>
<reference evidence="10" key="1">
    <citation type="submission" date="2022-11" db="UniProtKB">
        <authorList>
            <consortium name="WormBaseParasite"/>
        </authorList>
    </citation>
    <scope>IDENTIFICATION</scope>
</reference>
<evidence type="ECO:0000256" key="4">
    <source>
        <dbReference type="ARBA" id="ARBA00022475"/>
    </source>
</evidence>
<dbReference type="InterPro" id="IPR036734">
    <property type="entry name" value="Neur_chan_lig-bd_sf"/>
</dbReference>
<sequence length="301" mass="34826">MTSIADGYTADRVRYSWSKDAKAPLLLHKIRLPDFQIKEAYVTSVTENYATGNYSRLYVCFLFNRSSGFCLIQLVVPSTAVVITSWVSLWMESETEFQDMVSIILAITFLIFSYNEMMPRVSYIKAMDVYLGVCFMAVFLSLIKLAFVKFMRQKLNKDRYKRESSMVASMLEKVNMATSDAFSEPSVVVASSRTACVDFDLSSLQTRSCRLSNSYTSIPINDSYELDNYLEDRKFSLKYLLSNCRLSKKSVQMFHWISQMIFLIGFISFCLFYFLLYPNMHVTVEDAQCDRTKSEWFAEIT</sequence>
<proteinExistence type="predicted"/>
<evidence type="ECO:0000313" key="10">
    <source>
        <dbReference type="WBParaSite" id="sdigi.contig1167.g10245.t1"/>
    </source>
</evidence>
<dbReference type="Proteomes" id="UP000887581">
    <property type="component" value="Unplaced"/>
</dbReference>
<dbReference type="Pfam" id="PF02932">
    <property type="entry name" value="Neur_chan_memb"/>
    <property type="match status" value="1"/>
</dbReference>
<keyword evidence="7" id="KW-0472">Membrane</keyword>
<dbReference type="SUPFAM" id="SSF63712">
    <property type="entry name" value="Nicotinic receptor ligand binding domain-like"/>
    <property type="match status" value="1"/>
</dbReference>
<organism evidence="9 10">
    <name type="scientific">Setaria digitata</name>
    <dbReference type="NCBI Taxonomy" id="48799"/>
    <lineage>
        <taxon>Eukaryota</taxon>
        <taxon>Metazoa</taxon>
        <taxon>Ecdysozoa</taxon>
        <taxon>Nematoda</taxon>
        <taxon>Chromadorea</taxon>
        <taxon>Rhabditida</taxon>
        <taxon>Spirurina</taxon>
        <taxon>Spiruromorpha</taxon>
        <taxon>Filarioidea</taxon>
        <taxon>Setariidae</taxon>
        <taxon>Setaria</taxon>
    </lineage>
</organism>
<keyword evidence="7" id="KW-0812">Transmembrane</keyword>